<reference evidence="2 3" key="1">
    <citation type="submission" date="2015-06" db="EMBL/GenBank/DDBJ databases">
        <title>More than comparative genomics: Whole genome sequencing reveals elusive C. pecorum plasmid and re-evaluates genetic differences and phylogenetic relationships between C. pecorum from pig, cattle, sheep and koala hosts.</title>
        <authorList>
            <person name="Jelocnik M."/>
            <person name="Bachmann N.L."/>
            <person name="Kaltenboeck B."/>
            <person name="Waugh C."/>
            <person name="Woolford L."/>
            <person name="Speight N."/>
            <person name="Gillett A."/>
            <person name="Higgins D."/>
            <person name="Flanagan C."/>
            <person name="Myers G."/>
            <person name="Timms P."/>
            <person name="Polkinghorne A."/>
        </authorList>
    </citation>
    <scope>NUCLEOTIDE SEQUENCE [LARGE SCALE GENOMIC DNA]</scope>
    <source>
        <strain evidence="2 3">L1</strain>
    </source>
</reference>
<evidence type="ECO:0000313" key="3">
    <source>
        <dbReference type="Proteomes" id="UP000054301"/>
    </source>
</evidence>
<keyword evidence="1" id="KW-0812">Transmembrane</keyword>
<proteinExistence type="predicted"/>
<feature type="transmembrane region" description="Helical" evidence="1">
    <location>
        <begin position="104"/>
        <end position="125"/>
    </location>
</feature>
<dbReference type="Proteomes" id="UP000054301">
    <property type="component" value="Unassembled WGS sequence"/>
</dbReference>
<feature type="transmembrane region" description="Helical" evidence="1">
    <location>
        <begin position="78"/>
        <end position="98"/>
    </location>
</feature>
<gene>
    <name evidence="2" type="ORF">cpL1_0804</name>
</gene>
<sequence length="138" mass="15296">MLCCRYKNSCEFVIQNCSRHPLVRLGFVRQSSGLISALSFSWLRVALASLPIVGSILGLSRLYSVWSTNHAQDSKVRCFGHTLIGIVESVGLGGIFLVALITLILLQIVFVLLTIWVISPLYYIILKGMNLCLPQSKN</sequence>
<evidence type="ECO:0000313" key="2">
    <source>
        <dbReference type="EMBL" id="KTF28768.1"/>
    </source>
</evidence>
<evidence type="ECO:0000256" key="1">
    <source>
        <dbReference type="SAM" id="Phobius"/>
    </source>
</evidence>
<feature type="transmembrane region" description="Helical" evidence="1">
    <location>
        <begin position="42"/>
        <end position="66"/>
    </location>
</feature>
<dbReference type="AlphaFoldDB" id="A0AA40U584"/>
<dbReference type="RefSeq" id="WP_058787626.1">
    <property type="nucleotide sequence ID" value="NZ_LFRH01000003.1"/>
</dbReference>
<dbReference type="EMBL" id="LFRH01000003">
    <property type="protein sequence ID" value="KTF28768.1"/>
    <property type="molecule type" value="Genomic_DNA"/>
</dbReference>
<protein>
    <submittedName>
        <fullName evidence="2">Uncharacterized protein</fullName>
    </submittedName>
</protein>
<name>A0AA40U584_9CHLA</name>
<accession>A0AA40U584</accession>
<comment type="caution">
    <text evidence="2">The sequence shown here is derived from an EMBL/GenBank/DDBJ whole genome shotgun (WGS) entry which is preliminary data.</text>
</comment>
<keyword evidence="1" id="KW-0472">Membrane</keyword>
<keyword evidence="1" id="KW-1133">Transmembrane helix</keyword>
<organism evidence="2 3">
    <name type="scientific">Chlamydia pecorum</name>
    <dbReference type="NCBI Taxonomy" id="85991"/>
    <lineage>
        <taxon>Bacteria</taxon>
        <taxon>Pseudomonadati</taxon>
        <taxon>Chlamydiota</taxon>
        <taxon>Chlamydiia</taxon>
        <taxon>Chlamydiales</taxon>
        <taxon>Chlamydiaceae</taxon>
        <taxon>Chlamydia/Chlamydophila group</taxon>
        <taxon>Chlamydia</taxon>
    </lineage>
</organism>